<name>A0A0Q0CFZ4_PSEAP</name>
<proteinExistence type="predicted"/>
<reference evidence="2 3" key="1">
    <citation type="submission" date="2018-08" db="EMBL/GenBank/DDBJ databases">
        <title>Recombination of ecologically and evolutionarily significant loci maintains genetic cohesion in the Pseudomonas syringae species complex.</title>
        <authorList>
            <person name="Dillon M."/>
            <person name="Thakur S."/>
            <person name="Almeida R.N.D."/>
            <person name="Weir B.S."/>
            <person name="Guttman D.S."/>
        </authorList>
    </citation>
    <scope>NUCLEOTIDE SEQUENCE [LARGE SCALE GENOMIC DNA]</scope>
    <source>
        <strain evidence="2 3">ICMP 4388</strain>
    </source>
</reference>
<dbReference type="AlphaFoldDB" id="A0A0Q0CFZ4"/>
<dbReference type="GO" id="GO:0005524">
    <property type="term" value="F:ATP binding"/>
    <property type="evidence" value="ECO:0007669"/>
    <property type="project" value="InterPro"/>
</dbReference>
<dbReference type="GO" id="GO:0016887">
    <property type="term" value="F:ATP hydrolysis activity"/>
    <property type="evidence" value="ECO:0007669"/>
    <property type="project" value="InterPro"/>
</dbReference>
<organism evidence="2 3">
    <name type="scientific">Pseudomonas syringae pv. aptata</name>
    <dbReference type="NCBI Taxonomy" id="83167"/>
    <lineage>
        <taxon>Bacteria</taxon>
        <taxon>Pseudomonadati</taxon>
        <taxon>Pseudomonadota</taxon>
        <taxon>Gammaproteobacteria</taxon>
        <taxon>Pseudomonadales</taxon>
        <taxon>Pseudomonadaceae</taxon>
        <taxon>Pseudomonas</taxon>
        <taxon>Pseudomonas syringae</taxon>
    </lineage>
</organism>
<evidence type="ECO:0000259" key="1">
    <source>
        <dbReference type="Pfam" id="PF13304"/>
    </source>
</evidence>
<dbReference type="Proteomes" id="UP000274541">
    <property type="component" value="Unassembled WGS sequence"/>
</dbReference>
<sequence>MVAGLQRQVAQAASIALVDEVEHGLEPHRLIRFMDSLGTKNTPETLQVFLTTHSPVALRELSDANGR</sequence>
<feature type="domain" description="ATPase AAA-type core" evidence="1">
    <location>
        <begin position="10"/>
        <end position="58"/>
    </location>
</feature>
<accession>A0A0Q0CFZ4</accession>
<comment type="caution">
    <text evidence="2">The sequence shown here is derived from an EMBL/GenBank/DDBJ whole genome shotgun (WGS) entry which is preliminary data.</text>
</comment>
<dbReference type="EMBL" id="RBPX01000111">
    <property type="protein sequence ID" value="RMO68322.1"/>
    <property type="molecule type" value="Genomic_DNA"/>
</dbReference>
<dbReference type="Pfam" id="PF13304">
    <property type="entry name" value="AAA_21"/>
    <property type="match status" value="1"/>
</dbReference>
<protein>
    <submittedName>
        <fullName evidence="2">Chromosome segregation protein SMC</fullName>
    </submittedName>
</protein>
<dbReference type="SUPFAM" id="SSF52540">
    <property type="entry name" value="P-loop containing nucleoside triphosphate hydrolases"/>
    <property type="match status" value="1"/>
</dbReference>
<dbReference type="InterPro" id="IPR003959">
    <property type="entry name" value="ATPase_AAA_core"/>
</dbReference>
<evidence type="ECO:0000313" key="3">
    <source>
        <dbReference type="Proteomes" id="UP000274541"/>
    </source>
</evidence>
<gene>
    <name evidence="2" type="ORF">ALQ37_102051</name>
</gene>
<dbReference type="InterPro" id="IPR027417">
    <property type="entry name" value="P-loop_NTPase"/>
</dbReference>
<evidence type="ECO:0000313" key="2">
    <source>
        <dbReference type="EMBL" id="RMO68322.1"/>
    </source>
</evidence>